<proteinExistence type="predicted"/>
<organism evidence="2 3">
    <name type="scientific">Oryzias melastigma</name>
    <name type="common">Marine medaka</name>
    <dbReference type="NCBI Taxonomy" id="30732"/>
    <lineage>
        <taxon>Eukaryota</taxon>
        <taxon>Metazoa</taxon>
        <taxon>Chordata</taxon>
        <taxon>Craniata</taxon>
        <taxon>Vertebrata</taxon>
        <taxon>Euteleostomi</taxon>
        <taxon>Actinopterygii</taxon>
        <taxon>Neopterygii</taxon>
        <taxon>Teleostei</taxon>
        <taxon>Neoteleostei</taxon>
        <taxon>Acanthomorphata</taxon>
        <taxon>Ovalentaria</taxon>
        <taxon>Atherinomorphae</taxon>
        <taxon>Beloniformes</taxon>
        <taxon>Adrianichthyidae</taxon>
        <taxon>Oryziinae</taxon>
        <taxon>Oryzias</taxon>
    </lineage>
</organism>
<name>A0A834FD67_ORYME</name>
<protein>
    <submittedName>
        <fullName evidence="2">Uncharacterized protein</fullName>
    </submittedName>
</protein>
<gene>
    <name evidence="2" type="ORF">FQA47_008658</name>
</gene>
<dbReference type="Proteomes" id="UP000646548">
    <property type="component" value="Unassembled WGS sequence"/>
</dbReference>
<dbReference type="AlphaFoldDB" id="A0A834FD67"/>
<reference evidence="2" key="1">
    <citation type="journal article" name="BMC Genomics">
        <title>Long-read sequencing and de novo genome assembly of marine medaka (Oryzias melastigma).</title>
        <authorList>
            <person name="Liang P."/>
            <person name="Saqib H.S.A."/>
            <person name="Ni X."/>
            <person name="Shen Y."/>
        </authorList>
    </citation>
    <scope>NUCLEOTIDE SEQUENCE</scope>
    <source>
        <strain evidence="2">Bigg-433</strain>
    </source>
</reference>
<evidence type="ECO:0000256" key="1">
    <source>
        <dbReference type="SAM" id="MobiDB-lite"/>
    </source>
</evidence>
<dbReference type="EMBL" id="WKFB01000248">
    <property type="protein sequence ID" value="KAF6729914.1"/>
    <property type="molecule type" value="Genomic_DNA"/>
</dbReference>
<feature type="region of interest" description="Disordered" evidence="1">
    <location>
        <begin position="34"/>
        <end position="57"/>
    </location>
</feature>
<accession>A0A834FD67</accession>
<feature type="compositionally biased region" description="Basic and acidic residues" evidence="1">
    <location>
        <begin position="48"/>
        <end position="57"/>
    </location>
</feature>
<sequence length="86" mass="9346">MAQRLGILHIQECATNTTALDVCASAASLPRRWSRSGSASARVTGGERGTRDGEWGEKSIEIQTDRRREILIIARSVCACDSSVRV</sequence>
<evidence type="ECO:0000313" key="3">
    <source>
        <dbReference type="Proteomes" id="UP000646548"/>
    </source>
</evidence>
<evidence type="ECO:0000313" key="2">
    <source>
        <dbReference type="EMBL" id="KAF6729914.1"/>
    </source>
</evidence>
<comment type="caution">
    <text evidence="2">The sequence shown here is derived from an EMBL/GenBank/DDBJ whole genome shotgun (WGS) entry which is preliminary data.</text>
</comment>